<dbReference type="InterPro" id="IPR001509">
    <property type="entry name" value="Epimerase_deHydtase"/>
</dbReference>
<keyword evidence="3" id="KW-1185">Reference proteome</keyword>
<evidence type="ECO:0000313" key="2">
    <source>
        <dbReference type="EMBL" id="SFT11702.1"/>
    </source>
</evidence>
<feature type="domain" description="NAD-dependent epimerase/dehydratase" evidence="1">
    <location>
        <begin position="51"/>
        <end position="160"/>
    </location>
</feature>
<dbReference type="Proteomes" id="UP000199239">
    <property type="component" value="Unassembled WGS sequence"/>
</dbReference>
<dbReference type="InterPro" id="IPR036291">
    <property type="entry name" value="NAD(P)-bd_dom_sf"/>
</dbReference>
<dbReference type="EMBL" id="FPAJ01000006">
    <property type="protein sequence ID" value="SFT11702.1"/>
    <property type="molecule type" value="Genomic_DNA"/>
</dbReference>
<accession>A0A1I6VDG6</accession>
<dbReference type="SUPFAM" id="SSF51735">
    <property type="entry name" value="NAD(P)-binding Rossmann-fold domains"/>
    <property type="match status" value="1"/>
</dbReference>
<dbReference type="AlphaFoldDB" id="A0A1I6VDG6"/>
<gene>
    <name evidence="2" type="ORF">SAMN04488040_3252</name>
</gene>
<protein>
    <recommendedName>
        <fullName evidence="1">NAD-dependent epimerase/dehydratase domain-containing protein</fullName>
    </recommendedName>
</protein>
<proteinExistence type="predicted"/>
<reference evidence="3" key="1">
    <citation type="submission" date="2016-10" db="EMBL/GenBank/DDBJ databases">
        <authorList>
            <person name="Varghese N."/>
            <person name="Submissions S."/>
        </authorList>
    </citation>
    <scope>NUCLEOTIDE SEQUENCE [LARGE SCALE GENOMIC DNA]</scope>
    <source>
        <strain evidence="3">DSM 23422</strain>
    </source>
</reference>
<organism evidence="2 3">
    <name type="scientific">Sulfitobacter marinus</name>
    <dbReference type="NCBI Taxonomy" id="394264"/>
    <lineage>
        <taxon>Bacteria</taxon>
        <taxon>Pseudomonadati</taxon>
        <taxon>Pseudomonadota</taxon>
        <taxon>Alphaproteobacteria</taxon>
        <taxon>Rhodobacterales</taxon>
        <taxon>Roseobacteraceae</taxon>
        <taxon>Sulfitobacter</taxon>
    </lineage>
</organism>
<dbReference type="STRING" id="394264.SAMN04488040_3252"/>
<evidence type="ECO:0000313" key="3">
    <source>
        <dbReference type="Proteomes" id="UP000199239"/>
    </source>
</evidence>
<dbReference type="Pfam" id="PF01370">
    <property type="entry name" value="Epimerase"/>
    <property type="match status" value="1"/>
</dbReference>
<name>A0A1I6VDG6_9RHOB</name>
<dbReference type="Gene3D" id="3.40.50.720">
    <property type="entry name" value="NAD(P)-binding Rossmann-like Domain"/>
    <property type="match status" value="1"/>
</dbReference>
<evidence type="ECO:0000259" key="1">
    <source>
        <dbReference type="Pfam" id="PF01370"/>
    </source>
</evidence>
<sequence length="328" mass="36582">MANGLHEAMPPPDAIIGHTGFVGSILCHQRAFQRQFNSKNIDQIRYETFGTVVCAAAPGSMVTANRDPDRDEAAIAALIEHLKKMQAECLVLISSIAVLADFASGSDEDADDFQTTLAYGRHRRMLEEFCESHFERSLIVRLPALFGPGLRKNFIFDLINPVPSMLTEARFKELFDRLSVEQAKSLRAYYHPNAATGMVVLDRAAFDNDPRCHELGAAVDALEMSSKQFHNPKAEYQYYDLARLWSDIEVASKAELSNVHLAVAPLRADAIHQCLLGKPMPQTGARLHKEDMRTKHAALWGKDGPYLEEAEVVLDKLTDFYAHETNAP</sequence>